<dbReference type="EMBL" id="UZAH01025279">
    <property type="protein sequence ID" value="VDO60273.1"/>
    <property type="molecule type" value="Genomic_DNA"/>
</dbReference>
<accession>A0A3P7Y5F5</accession>
<sequence length="209" mass="23973">MAGANIGDQLGAQLMKAAQVIEEQVDNEMNRLDHMDEDDLEMIRKRRAEELKKMQRIKELLSSGHGTYTEVADEKEFFEATKKSKNLVCLFYLDGNMRCKIVDKHFNILAPKHIGARFIHVNAEKVPFLVTRLNIRVIPTIAIVKDQQTVDYIRGFDDLGGIDDFKTEVLESRLARSGVVKVDKIKIEAPKTQKIIRSCDVARERDDDW</sequence>
<keyword evidence="5" id="KW-1185">Reference proteome</keyword>
<evidence type="ECO:0000256" key="2">
    <source>
        <dbReference type="SAM" id="Coils"/>
    </source>
</evidence>
<dbReference type="Pfam" id="PF00085">
    <property type="entry name" value="Thioredoxin"/>
    <property type="match status" value="1"/>
</dbReference>
<organism evidence="5 6">
    <name type="scientific">Heligmosomoides polygyrus</name>
    <name type="common">Parasitic roundworm</name>
    <dbReference type="NCBI Taxonomy" id="6339"/>
    <lineage>
        <taxon>Eukaryota</taxon>
        <taxon>Metazoa</taxon>
        <taxon>Ecdysozoa</taxon>
        <taxon>Nematoda</taxon>
        <taxon>Chromadorea</taxon>
        <taxon>Rhabditida</taxon>
        <taxon>Rhabditina</taxon>
        <taxon>Rhabditomorpha</taxon>
        <taxon>Strongyloidea</taxon>
        <taxon>Heligmosomidae</taxon>
        <taxon>Heligmosomoides</taxon>
    </lineage>
</organism>
<reference evidence="4 5" key="1">
    <citation type="submission" date="2018-11" db="EMBL/GenBank/DDBJ databases">
        <authorList>
            <consortium name="Pathogen Informatics"/>
        </authorList>
    </citation>
    <scope>NUCLEOTIDE SEQUENCE [LARGE SCALE GENOMIC DNA]</scope>
</reference>
<dbReference type="Proteomes" id="UP000050761">
    <property type="component" value="Unassembled WGS sequence"/>
</dbReference>
<protein>
    <recommendedName>
        <fullName evidence="1">Thioredoxin domain-containing protein 9</fullName>
    </recommendedName>
</protein>
<dbReference type="AlphaFoldDB" id="A0A183FD84"/>
<evidence type="ECO:0000313" key="6">
    <source>
        <dbReference type="WBParaSite" id="HPBE_0000416801-mRNA-1"/>
    </source>
</evidence>
<accession>A0A183FD84</accession>
<dbReference type="WBParaSite" id="HPBE_0000416801-mRNA-1">
    <property type="protein sequence ID" value="HPBE_0000416801-mRNA-1"/>
    <property type="gene ID" value="HPBE_0000416801"/>
</dbReference>
<evidence type="ECO:0000313" key="5">
    <source>
        <dbReference type="Proteomes" id="UP000050761"/>
    </source>
</evidence>
<keyword evidence="2" id="KW-0175">Coiled coil</keyword>
<proteinExistence type="predicted"/>
<reference evidence="6" key="2">
    <citation type="submission" date="2019-09" db="UniProtKB">
        <authorList>
            <consortium name="WormBaseParasite"/>
        </authorList>
    </citation>
    <scope>IDENTIFICATION</scope>
</reference>
<evidence type="ECO:0000313" key="4">
    <source>
        <dbReference type="EMBL" id="VDO60273.1"/>
    </source>
</evidence>
<dbReference type="InterPro" id="IPR036249">
    <property type="entry name" value="Thioredoxin-like_sf"/>
</dbReference>
<dbReference type="PANTHER" id="PTHR21148">
    <property type="entry name" value="THIOREDOXIN DOMAIN-CONTAINING PROTEIN 9"/>
    <property type="match status" value="1"/>
</dbReference>
<dbReference type="Gene3D" id="3.40.30.10">
    <property type="entry name" value="Glutaredoxin"/>
    <property type="match status" value="1"/>
</dbReference>
<dbReference type="CDD" id="cd02989">
    <property type="entry name" value="Phd_like_TxnDC9"/>
    <property type="match status" value="1"/>
</dbReference>
<dbReference type="InterPro" id="IPR013766">
    <property type="entry name" value="Thioredoxin_domain"/>
</dbReference>
<dbReference type="SUPFAM" id="SSF52833">
    <property type="entry name" value="Thioredoxin-like"/>
    <property type="match status" value="1"/>
</dbReference>
<evidence type="ECO:0000256" key="1">
    <source>
        <dbReference type="ARBA" id="ARBA00026148"/>
    </source>
</evidence>
<feature type="coiled-coil region" evidence="2">
    <location>
        <begin position="18"/>
        <end position="60"/>
    </location>
</feature>
<evidence type="ECO:0000259" key="3">
    <source>
        <dbReference type="Pfam" id="PF00085"/>
    </source>
</evidence>
<dbReference type="OrthoDB" id="10257948at2759"/>
<feature type="domain" description="Thioredoxin" evidence="3">
    <location>
        <begin position="71"/>
        <end position="160"/>
    </location>
</feature>
<gene>
    <name evidence="4" type="ORF">HPBE_LOCUS4169</name>
</gene>
<name>A0A183FD84_HELPZ</name>